<evidence type="ECO:0000256" key="2">
    <source>
        <dbReference type="PIRSR" id="PIRSR613078-2"/>
    </source>
</evidence>
<comment type="caution">
    <text evidence="3">The sequence shown here is derived from an EMBL/GenBank/DDBJ whole genome shotgun (WGS) entry which is preliminary data.</text>
</comment>
<evidence type="ECO:0000256" key="1">
    <source>
        <dbReference type="PIRSR" id="PIRSR613078-1"/>
    </source>
</evidence>
<dbReference type="OrthoDB" id="9783269at2"/>
<dbReference type="InterPro" id="IPR050275">
    <property type="entry name" value="PGM_Phosphatase"/>
</dbReference>
<feature type="binding site" evidence="2">
    <location>
        <position position="57"/>
    </location>
    <ligand>
        <name>substrate</name>
    </ligand>
</feature>
<dbReference type="PANTHER" id="PTHR48100">
    <property type="entry name" value="BROAD-SPECIFICITY PHOSPHATASE YOR283W-RELATED"/>
    <property type="match status" value="1"/>
</dbReference>
<accession>A0A3A6TEJ0</accession>
<dbReference type="RefSeq" id="WP_121854849.1">
    <property type="nucleotide sequence ID" value="NZ_CP037952.1"/>
</dbReference>
<dbReference type="Gene3D" id="3.40.50.1240">
    <property type="entry name" value="Phosphoglycerate mutase-like"/>
    <property type="match status" value="1"/>
</dbReference>
<dbReference type="InterPro" id="IPR013078">
    <property type="entry name" value="His_Pase_superF_clade-1"/>
</dbReference>
<organism evidence="3 4">
    <name type="scientific">Parashewanella spongiae</name>
    <dbReference type="NCBI Taxonomy" id="342950"/>
    <lineage>
        <taxon>Bacteria</taxon>
        <taxon>Pseudomonadati</taxon>
        <taxon>Pseudomonadota</taxon>
        <taxon>Gammaproteobacteria</taxon>
        <taxon>Alteromonadales</taxon>
        <taxon>Shewanellaceae</taxon>
        <taxon>Parashewanella</taxon>
    </lineage>
</organism>
<gene>
    <name evidence="3" type="ORF">D5R81_17195</name>
</gene>
<proteinExistence type="predicted"/>
<dbReference type="InterPro" id="IPR029033">
    <property type="entry name" value="His_PPase_superfam"/>
</dbReference>
<dbReference type="EMBL" id="QYYH01000149">
    <property type="protein sequence ID" value="RJY06816.1"/>
    <property type="molecule type" value="Genomic_DNA"/>
</dbReference>
<dbReference type="GO" id="GO:0005737">
    <property type="term" value="C:cytoplasm"/>
    <property type="evidence" value="ECO:0007669"/>
    <property type="project" value="TreeGrafter"/>
</dbReference>
<keyword evidence="4" id="KW-1185">Reference proteome</keyword>
<dbReference type="PANTHER" id="PTHR48100:SF1">
    <property type="entry name" value="HISTIDINE PHOSPHATASE FAMILY PROTEIN-RELATED"/>
    <property type="match status" value="1"/>
</dbReference>
<dbReference type="SUPFAM" id="SSF53254">
    <property type="entry name" value="Phosphoglycerate mutase-like"/>
    <property type="match status" value="1"/>
</dbReference>
<feature type="active site" description="Proton donor/acceptor" evidence="1">
    <location>
        <position position="77"/>
    </location>
</feature>
<dbReference type="Pfam" id="PF00300">
    <property type="entry name" value="His_Phos_1"/>
    <property type="match status" value="1"/>
</dbReference>
<evidence type="ECO:0000313" key="3">
    <source>
        <dbReference type="EMBL" id="RJY06816.1"/>
    </source>
</evidence>
<dbReference type="GO" id="GO:0016791">
    <property type="term" value="F:phosphatase activity"/>
    <property type="evidence" value="ECO:0007669"/>
    <property type="project" value="TreeGrafter"/>
</dbReference>
<protein>
    <submittedName>
        <fullName evidence="3">Histidine phosphatase family protein</fullName>
    </submittedName>
</protein>
<dbReference type="SMART" id="SM00855">
    <property type="entry name" value="PGAM"/>
    <property type="match status" value="1"/>
</dbReference>
<reference evidence="3 4" key="1">
    <citation type="submission" date="2018-09" db="EMBL/GenBank/DDBJ databases">
        <title>Phylogeny of the Shewanellaceae, and recommendation for two new genera, Pseudoshewanella and Parashewanella.</title>
        <authorList>
            <person name="Wang G."/>
        </authorList>
    </citation>
    <scope>NUCLEOTIDE SEQUENCE [LARGE SCALE GENOMIC DNA]</scope>
    <source>
        <strain evidence="3 4">KCTC 22492</strain>
    </source>
</reference>
<name>A0A3A6TEJ0_9GAMM</name>
<dbReference type="Proteomes" id="UP000273022">
    <property type="component" value="Unassembled WGS sequence"/>
</dbReference>
<feature type="active site" description="Tele-phosphohistidine intermediate" evidence="1">
    <location>
        <position position="11"/>
    </location>
</feature>
<sequence length="209" mass="23458">MKNAKLILLRHGECKGGKIFRGLTNVLLSEIGVKQMQTAVERLKTKPDLVFTSPLKRCLEFASSYEKNSIVMPSLMEMDFGDWDGKTVEEILEKQPEALSAFWDEPWDNTPPEAEPLVIFETRVMAAIEQIIDDILTHCGEGVDTTPTALVITHAGVVRHVMSQALSLESGHGLYKDLDLPYAAMVEINLIEDDSGRRHLRLQWPTVID</sequence>
<dbReference type="AlphaFoldDB" id="A0A3A6TEJ0"/>
<evidence type="ECO:0000313" key="4">
    <source>
        <dbReference type="Proteomes" id="UP000273022"/>
    </source>
</evidence>
<dbReference type="CDD" id="cd07067">
    <property type="entry name" value="HP_PGM_like"/>
    <property type="match status" value="1"/>
</dbReference>